<evidence type="ECO:0000256" key="1">
    <source>
        <dbReference type="SAM" id="Phobius"/>
    </source>
</evidence>
<evidence type="ECO:0000313" key="2">
    <source>
        <dbReference type="EMBL" id="AKB28334.1"/>
    </source>
</evidence>
<evidence type="ECO:0000313" key="3">
    <source>
        <dbReference type="Proteomes" id="UP000033111"/>
    </source>
</evidence>
<gene>
    <name evidence="2" type="ORF">MSSIT_1615</name>
</gene>
<dbReference type="OrthoDB" id="125552at2157"/>
<dbReference type="PATRIC" id="fig|1434120.4.peg.2067"/>
<organism evidence="2 3">
    <name type="scientific">Methanosarcina siciliae T4/M</name>
    <dbReference type="NCBI Taxonomy" id="1434120"/>
    <lineage>
        <taxon>Archaea</taxon>
        <taxon>Methanobacteriati</taxon>
        <taxon>Methanobacteriota</taxon>
        <taxon>Stenosarchaea group</taxon>
        <taxon>Methanomicrobia</taxon>
        <taxon>Methanosarcinales</taxon>
        <taxon>Methanosarcinaceae</taxon>
        <taxon>Methanosarcina</taxon>
    </lineage>
</organism>
<name>A0A0E3P6C4_9EURY</name>
<proteinExistence type="predicted"/>
<dbReference type="Proteomes" id="UP000033111">
    <property type="component" value="Chromosome"/>
</dbReference>
<accession>A0A0E3P6C4</accession>
<feature type="transmembrane region" description="Helical" evidence="1">
    <location>
        <begin position="240"/>
        <end position="257"/>
    </location>
</feature>
<dbReference type="HOGENOM" id="CLU_091963_0_0_2"/>
<dbReference type="AlphaFoldDB" id="A0A0E3P6C4"/>
<dbReference type="RefSeq" id="WP_197080349.1">
    <property type="nucleotide sequence ID" value="NZ_CP009506.1"/>
</dbReference>
<dbReference type="EMBL" id="CP009506">
    <property type="protein sequence ID" value="AKB28334.1"/>
    <property type="molecule type" value="Genomic_DNA"/>
</dbReference>
<dbReference type="KEGG" id="msw:MSSIT_1615"/>
<evidence type="ECO:0008006" key="4">
    <source>
        <dbReference type="Google" id="ProtNLM"/>
    </source>
</evidence>
<keyword evidence="1" id="KW-0472">Membrane</keyword>
<keyword evidence="1" id="KW-1133">Transmembrane helix</keyword>
<keyword evidence="3" id="KW-1185">Reference proteome</keyword>
<reference evidence="2 3" key="1">
    <citation type="submission" date="2014-07" db="EMBL/GenBank/DDBJ databases">
        <title>Methanogenic archaea and the global carbon cycle.</title>
        <authorList>
            <person name="Henriksen J.R."/>
            <person name="Luke J."/>
            <person name="Reinhart S."/>
            <person name="Benedict M.N."/>
            <person name="Youngblut N.D."/>
            <person name="Metcalf M.E."/>
            <person name="Whitaker R.J."/>
            <person name="Metcalf W.W."/>
        </authorList>
    </citation>
    <scope>NUCLEOTIDE SEQUENCE [LARGE SCALE GENOMIC DNA]</scope>
    <source>
        <strain evidence="2 3">T4/M</strain>
    </source>
</reference>
<protein>
    <recommendedName>
        <fullName evidence="4">S-layer family duplication domain-containing protein</fullName>
    </recommendedName>
</protein>
<dbReference type="GeneID" id="60431437"/>
<keyword evidence="1" id="KW-0812">Transmembrane</keyword>
<sequence>MRNIIKYGIFLVGALSLLTLNALALSSSSNDNTELKNNSNEPIGINICIDFIWYTHEELRDYSDTIVIGTVKEILPPRWNTADGKKPLKLFNKFEYPEDIIYTDIVISVDEYLKNPLSSGELIVRVTGGTVGDFSMTTDADPSFNTGEKVLLFLRKDTNSHTNDIGPEHFIVTDFYRGKYTLTEDGKAITPAETVTLKELLNTINQTSNNTGDTKALDNKETAGKQAGVGSTIQSKRIPFINSFWMFGAVLGAVLIVRRSVRHR</sequence>